<gene>
    <name evidence="1" type="ORF">GO755_01030</name>
</gene>
<comment type="caution">
    <text evidence="1">The sequence shown here is derived from an EMBL/GenBank/DDBJ whole genome shotgun (WGS) entry which is preliminary data.</text>
</comment>
<protein>
    <submittedName>
        <fullName evidence="1">Uncharacterized protein</fullName>
    </submittedName>
</protein>
<evidence type="ECO:0000313" key="1">
    <source>
        <dbReference type="EMBL" id="MVM28595.1"/>
    </source>
</evidence>
<organism evidence="1 2">
    <name type="scientific">Spirosoma arboris</name>
    <dbReference type="NCBI Taxonomy" id="2682092"/>
    <lineage>
        <taxon>Bacteria</taxon>
        <taxon>Pseudomonadati</taxon>
        <taxon>Bacteroidota</taxon>
        <taxon>Cytophagia</taxon>
        <taxon>Cytophagales</taxon>
        <taxon>Cytophagaceae</taxon>
        <taxon>Spirosoma</taxon>
    </lineage>
</organism>
<dbReference type="RefSeq" id="WP_157582711.1">
    <property type="nucleotide sequence ID" value="NZ_WPIN01000001.1"/>
</dbReference>
<reference evidence="1 2" key="1">
    <citation type="submission" date="2019-12" db="EMBL/GenBank/DDBJ databases">
        <title>Spirosoma sp. HMF4905 genome sequencing and assembly.</title>
        <authorList>
            <person name="Kang H."/>
            <person name="Cha I."/>
            <person name="Kim H."/>
            <person name="Joh K."/>
        </authorList>
    </citation>
    <scope>NUCLEOTIDE SEQUENCE [LARGE SCALE GENOMIC DNA]</scope>
    <source>
        <strain evidence="1 2">HMF4905</strain>
    </source>
</reference>
<accession>A0A7K1S4E9</accession>
<dbReference type="Proteomes" id="UP000436006">
    <property type="component" value="Unassembled WGS sequence"/>
</dbReference>
<name>A0A7K1S4E9_9BACT</name>
<sequence>MKWDDKNIAVWLDNFEDLIYPVSVYQELVIEGKDFNEKFSIMGAWKTGSLRVSVYGNAYIDQSGNHYEFTNRWKLDAPVGYDTWQYITNNQEFIRAQVPDQFTNENPTIVEELCNKSGFEFIWTMFVMHCFYPKVYPLYDQHVYRAYCSIMTDGEKVPRIAPNKWSEYSKYRDFFIEKLTITGANYWELDRALWAFGKSIKLKKNQSKRKLIGKPIETMNPISLQKTDNQHSGWYEDFTLGGKAKEFCWRLDSTRSLSIHRVFEGNNPNDKKITFEELTAIQDYVQKNGWTDLANSVTKLKDKTEKDGLGKFLYEELDWDTIDAQLASHLSAIFVSAGVWISNNKKRNIQVKVQINKWYETLEAFYLKNYEQ</sequence>
<evidence type="ECO:0000313" key="2">
    <source>
        <dbReference type="Proteomes" id="UP000436006"/>
    </source>
</evidence>
<dbReference type="AlphaFoldDB" id="A0A7K1S4E9"/>
<dbReference type="EMBL" id="WPIN01000001">
    <property type="protein sequence ID" value="MVM28595.1"/>
    <property type="molecule type" value="Genomic_DNA"/>
</dbReference>
<keyword evidence="2" id="KW-1185">Reference proteome</keyword>
<proteinExistence type="predicted"/>